<comment type="caution">
    <text evidence="3">The sequence shown here is derived from an EMBL/GenBank/DDBJ whole genome shotgun (WGS) entry which is preliminary data.</text>
</comment>
<sequence>MQKSEEEEEEEALVIFIFSDYYTIGNSQKRFNKDTFKSFLDSLLKNSTSAIIPPQYIVNNVFTIKIKTIDLITLTYQKILPFSEIKDLGTDFKKSEQLNAEQQQIVNQNGKIKEECNKIDMLDLEQRVLPILYPDIELNPKKLNSLNVEVFNELKYNKFSNNFTKHNLKQKNYSHYNKTLKNQIKNQQVEESNKNSIQKAEKIKEKIEQEEDDLYFLLNNSSGNNVNLNLSQNLNPNHAAMNAEGINHQSNSQGISQGTTNQNSQLNNNINFLPSFNLLAFIQQWKQRKLKDNAEPIIGAENIKSNKSNFNQRFVGGVLNEKKVVRTLRYKQENKYSKKEVFFVLNIYEVLDGSEYEAVFRIGDVEGTCQGEFGSELKFPIGNLASMELFVAHFKGHAKFDKILSSDVFIPKTGSQATSTQSNPSGLTSQAQQQAVQQQQLQQLQQAAQQQPSSSIQQQPLNNLLQQVLPTGTVNPGINPQIMQQINGMINQNRVRPPTTLTGQQGLVNNMPRFLPTGQINPNNPAALLTQQQMQQQIAQNSFYQQQVHQQMQNANPHNQQQILQFLQQQQLQQQQAQHLMMQANLIQQQLQREGGTQNLTPAQLQTLQQAHVLQTQVQQRNQQLQAQQAMFLQQQQALNQINNSNNG</sequence>
<feature type="region of interest" description="Disordered" evidence="2">
    <location>
        <begin position="413"/>
        <end position="434"/>
    </location>
</feature>
<accession>A0AAD5XW68</accession>
<organism evidence="3 4">
    <name type="scientific">Clydaea vesicula</name>
    <dbReference type="NCBI Taxonomy" id="447962"/>
    <lineage>
        <taxon>Eukaryota</taxon>
        <taxon>Fungi</taxon>
        <taxon>Fungi incertae sedis</taxon>
        <taxon>Chytridiomycota</taxon>
        <taxon>Chytridiomycota incertae sedis</taxon>
        <taxon>Chytridiomycetes</taxon>
        <taxon>Lobulomycetales</taxon>
        <taxon>Lobulomycetaceae</taxon>
        <taxon>Clydaea</taxon>
    </lineage>
</organism>
<feature type="compositionally biased region" description="Polar residues" evidence="2">
    <location>
        <begin position="413"/>
        <end position="428"/>
    </location>
</feature>
<dbReference type="Proteomes" id="UP001211065">
    <property type="component" value="Unassembled WGS sequence"/>
</dbReference>
<evidence type="ECO:0000256" key="1">
    <source>
        <dbReference type="SAM" id="Coils"/>
    </source>
</evidence>
<evidence type="ECO:0000313" key="3">
    <source>
        <dbReference type="EMBL" id="KAJ3221249.1"/>
    </source>
</evidence>
<reference evidence="3" key="1">
    <citation type="submission" date="2020-05" db="EMBL/GenBank/DDBJ databases">
        <title>Phylogenomic resolution of chytrid fungi.</title>
        <authorList>
            <person name="Stajich J.E."/>
            <person name="Amses K."/>
            <person name="Simmons R."/>
            <person name="Seto K."/>
            <person name="Myers J."/>
            <person name="Bonds A."/>
            <person name="Quandt C.A."/>
            <person name="Barry K."/>
            <person name="Liu P."/>
            <person name="Grigoriev I."/>
            <person name="Longcore J.E."/>
            <person name="James T.Y."/>
        </authorList>
    </citation>
    <scope>NUCLEOTIDE SEQUENCE</scope>
    <source>
        <strain evidence="3">JEL0476</strain>
    </source>
</reference>
<keyword evidence="1" id="KW-0175">Coiled coil</keyword>
<feature type="coiled-coil region" evidence="1">
    <location>
        <begin position="186"/>
        <end position="220"/>
    </location>
</feature>
<evidence type="ECO:0000313" key="4">
    <source>
        <dbReference type="Proteomes" id="UP001211065"/>
    </source>
</evidence>
<dbReference type="EMBL" id="JADGJW010000241">
    <property type="protein sequence ID" value="KAJ3221249.1"/>
    <property type="molecule type" value="Genomic_DNA"/>
</dbReference>
<keyword evidence="4" id="KW-1185">Reference proteome</keyword>
<proteinExistence type="predicted"/>
<name>A0AAD5XW68_9FUNG</name>
<dbReference type="AlphaFoldDB" id="A0AAD5XW68"/>
<evidence type="ECO:0000256" key="2">
    <source>
        <dbReference type="SAM" id="MobiDB-lite"/>
    </source>
</evidence>
<protein>
    <submittedName>
        <fullName evidence="3">Uncharacterized protein</fullName>
    </submittedName>
</protein>
<gene>
    <name evidence="3" type="ORF">HK099_003657</name>
</gene>